<dbReference type="InterPro" id="IPR009057">
    <property type="entry name" value="Homeodomain-like_sf"/>
</dbReference>
<sequence length="139" mass="14969">MESVNRVGSRKGRPNYPVDFKKAVVAACLPGRSIAGIAMEHGINANLLFKWRKQYSRGMPEKRCIEQPTLLPVTIVESDRASSRAEVQAPASLPGPASSAAEAPVARGVIEIRLGSVLVRVDGMVDPAILRTVLQSLRP</sequence>
<dbReference type="Pfam" id="PF01527">
    <property type="entry name" value="HTH_Tnp_1"/>
    <property type="match status" value="1"/>
</dbReference>
<reference evidence="1 2" key="1">
    <citation type="submission" date="2021-01" db="EMBL/GenBank/DDBJ databases">
        <title>Genome public.</title>
        <authorList>
            <person name="Liu C."/>
            <person name="Sun Q."/>
        </authorList>
    </citation>
    <scope>NUCLEOTIDE SEQUENCE [LARGE SCALE GENOMIC DNA]</scope>
    <source>
        <strain evidence="1 2">YIM B02564</strain>
    </source>
</reference>
<evidence type="ECO:0000313" key="1">
    <source>
        <dbReference type="EMBL" id="MBL4954530.1"/>
    </source>
</evidence>
<evidence type="ECO:0000313" key="2">
    <source>
        <dbReference type="Proteomes" id="UP000623967"/>
    </source>
</evidence>
<keyword evidence="2" id="KW-1185">Reference proteome</keyword>
<protein>
    <submittedName>
        <fullName evidence="1">Transposase</fullName>
    </submittedName>
</protein>
<gene>
    <name evidence="1" type="ORF">JK635_20435</name>
</gene>
<proteinExistence type="predicted"/>
<dbReference type="SUPFAM" id="SSF46689">
    <property type="entry name" value="Homeodomain-like"/>
    <property type="match status" value="1"/>
</dbReference>
<dbReference type="InterPro" id="IPR002514">
    <property type="entry name" value="Transposase_8"/>
</dbReference>
<dbReference type="NCBIfam" id="NF047595">
    <property type="entry name" value="IS66_ISRel24_TnpA"/>
    <property type="match status" value="1"/>
</dbReference>
<organism evidence="1 2">
    <name type="scientific">Neobacillus paridis</name>
    <dbReference type="NCBI Taxonomy" id="2803862"/>
    <lineage>
        <taxon>Bacteria</taxon>
        <taxon>Bacillati</taxon>
        <taxon>Bacillota</taxon>
        <taxon>Bacilli</taxon>
        <taxon>Bacillales</taxon>
        <taxon>Bacillaceae</taxon>
        <taxon>Neobacillus</taxon>
    </lineage>
</organism>
<accession>A0ABS1TT91</accession>
<name>A0ABS1TT91_9BACI</name>
<dbReference type="Proteomes" id="UP000623967">
    <property type="component" value="Unassembled WGS sequence"/>
</dbReference>
<dbReference type="EMBL" id="JAESWB010000344">
    <property type="protein sequence ID" value="MBL4954530.1"/>
    <property type="molecule type" value="Genomic_DNA"/>
</dbReference>
<comment type="caution">
    <text evidence="1">The sequence shown here is derived from an EMBL/GenBank/DDBJ whole genome shotgun (WGS) entry which is preliminary data.</text>
</comment>